<dbReference type="EMBL" id="MU150245">
    <property type="protein sequence ID" value="KAF9465791.1"/>
    <property type="molecule type" value="Genomic_DNA"/>
</dbReference>
<dbReference type="Proteomes" id="UP000807353">
    <property type="component" value="Unassembled WGS sequence"/>
</dbReference>
<name>A0A9P5YC84_9AGAR</name>
<reference evidence="2" key="1">
    <citation type="submission" date="2020-11" db="EMBL/GenBank/DDBJ databases">
        <authorList>
            <consortium name="DOE Joint Genome Institute"/>
            <person name="Ahrendt S."/>
            <person name="Riley R."/>
            <person name="Andreopoulos W."/>
            <person name="Labutti K."/>
            <person name="Pangilinan J."/>
            <person name="Ruiz-Duenas F.J."/>
            <person name="Barrasa J.M."/>
            <person name="Sanchez-Garcia M."/>
            <person name="Camarero S."/>
            <person name="Miyauchi S."/>
            <person name="Serrano A."/>
            <person name="Linde D."/>
            <person name="Babiker R."/>
            <person name="Drula E."/>
            <person name="Ayuso-Fernandez I."/>
            <person name="Pacheco R."/>
            <person name="Padilla G."/>
            <person name="Ferreira P."/>
            <person name="Barriuso J."/>
            <person name="Kellner H."/>
            <person name="Castanera R."/>
            <person name="Alfaro M."/>
            <person name="Ramirez L."/>
            <person name="Pisabarro A.G."/>
            <person name="Kuo A."/>
            <person name="Tritt A."/>
            <person name="Lipzen A."/>
            <person name="He G."/>
            <person name="Yan M."/>
            <person name="Ng V."/>
            <person name="Cullen D."/>
            <person name="Martin F."/>
            <person name="Rosso M.-N."/>
            <person name="Henrissat B."/>
            <person name="Hibbett D."/>
            <person name="Martinez A.T."/>
            <person name="Grigoriev I.V."/>
        </authorList>
    </citation>
    <scope>NUCLEOTIDE SEQUENCE</scope>
    <source>
        <strain evidence="2">CBS 247.69</strain>
    </source>
</reference>
<comment type="caution">
    <text evidence="2">The sequence shown here is derived from an EMBL/GenBank/DDBJ whole genome shotgun (WGS) entry which is preliminary data.</text>
</comment>
<protein>
    <recommendedName>
        <fullName evidence="1">T6SS Phospholipase effector Tle1-like catalytic domain-containing protein</fullName>
    </recommendedName>
</protein>
<organism evidence="2 3">
    <name type="scientific">Collybia nuda</name>
    <dbReference type="NCBI Taxonomy" id="64659"/>
    <lineage>
        <taxon>Eukaryota</taxon>
        <taxon>Fungi</taxon>
        <taxon>Dikarya</taxon>
        <taxon>Basidiomycota</taxon>
        <taxon>Agaricomycotina</taxon>
        <taxon>Agaricomycetes</taxon>
        <taxon>Agaricomycetidae</taxon>
        <taxon>Agaricales</taxon>
        <taxon>Tricholomatineae</taxon>
        <taxon>Clitocybaceae</taxon>
        <taxon>Collybia</taxon>
    </lineage>
</organism>
<accession>A0A9P5YC84</accession>
<sequence>MNSGTRRMVIACDGTGQSASREIKPTTNVIRFCHALSTDFSSTSHRDIPAQQMIFYQSGIGTAASGIIHDAYAEGTGLGIDDNVLDAYTFIMNNYIQDDELYIFGFSRGAFTARVLAGLIVQLGIFKTTHLTDFKNAFKAYRTSEDEWKNYLDFFHKELERDRNSGKEPRTRKTTIQVVGCWDTVGSVGLPMVQPIIGRLRGSSGVYDPSLLGNSSSRCFAEVQHAFHALALDECRRPFSPTLWYLPKTSNTVLEQCWFAGAHSNVGGGYADTALSDLALAWMIDRCSPYLTFDRKELQNICHLHRNPKPKIILQPPKDENYDEKYQEWSKGLLHDSYKRSSYALQLQGWRYRRPGEYGDKEGADGHSDRTFEVMHASVRERWNARNELKVKWKPESLSGLVPRESAPGEWEWFKAGKWGSPDLIIKEAPIKKGSLEAQLRNGS</sequence>
<dbReference type="PANTHER" id="PTHR33840:SF1">
    <property type="entry name" value="TLE1 PHOSPHOLIPASE DOMAIN-CONTAINING PROTEIN"/>
    <property type="match status" value="1"/>
</dbReference>
<dbReference type="AlphaFoldDB" id="A0A9P5YC84"/>
<dbReference type="InterPro" id="IPR018712">
    <property type="entry name" value="Tle1-like_cat"/>
</dbReference>
<evidence type="ECO:0000259" key="1">
    <source>
        <dbReference type="Pfam" id="PF09994"/>
    </source>
</evidence>
<dbReference type="Pfam" id="PF09994">
    <property type="entry name" value="T6SS_Tle1-like_cat"/>
    <property type="match status" value="1"/>
</dbReference>
<dbReference type="PANTHER" id="PTHR33840">
    <property type="match status" value="1"/>
</dbReference>
<evidence type="ECO:0000313" key="3">
    <source>
        <dbReference type="Proteomes" id="UP000807353"/>
    </source>
</evidence>
<keyword evidence="3" id="KW-1185">Reference proteome</keyword>
<feature type="domain" description="T6SS Phospholipase effector Tle1-like catalytic" evidence="1">
    <location>
        <begin position="6"/>
        <end position="285"/>
    </location>
</feature>
<proteinExistence type="predicted"/>
<evidence type="ECO:0000313" key="2">
    <source>
        <dbReference type="EMBL" id="KAF9465791.1"/>
    </source>
</evidence>
<dbReference type="OrthoDB" id="3057168at2759"/>
<gene>
    <name evidence="2" type="ORF">BDZ94DRAFT_305413</name>
</gene>